<accession>A0A2T0VAE4</accession>
<name>A0A2T0VAE4_9MICO</name>
<dbReference type="InterPro" id="IPR045351">
    <property type="entry name" value="DUF6531"/>
</dbReference>
<dbReference type="InterPro" id="IPR031325">
    <property type="entry name" value="RHS_repeat"/>
</dbReference>
<evidence type="ECO:0000256" key="1">
    <source>
        <dbReference type="SAM" id="SignalP"/>
    </source>
</evidence>
<dbReference type="Proteomes" id="UP000237983">
    <property type="component" value="Unassembled WGS sequence"/>
</dbReference>
<dbReference type="EMBL" id="PVTL01000007">
    <property type="protein sequence ID" value="PRY67166.1"/>
    <property type="molecule type" value="Genomic_DNA"/>
</dbReference>
<dbReference type="InterPro" id="IPR006530">
    <property type="entry name" value="YD"/>
</dbReference>
<proteinExistence type="predicted"/>
<dbReference type="InterPro" id="IPR022385">
    <property type="entry name" value="Rhs_assc_core"/>
</dbReference>
<evidence type="ECO:0000259" key="2">
    <source>
        <dbReference type="Pfam" id="PF20148"/>
    </source>
</evidence>
<dbReference type="InterPro" id="IPR050708">
    <property type="entry name" value="T6SS_VgrG/RHS"/>
</dbReference>
<protein>
    <submittedName>
        <fullName evidence="3">RHS repeat-associated protein</fullName>
    </submittedName>
</protein>
<keyword evidence="1" id="KW-0732">Signal</keyword>
<evidence type="ECO:0000313" key="4">
    <source>
        <dbReference type="Proteomes" id="UP000237983"/>
    </source>
</evidence>
<sequence length="1171" mass="120482">MKRSALLGTVLTTALLASSLVVTAPAVAAAPDGRAEIAAILAEHLKDTGANTDPIWEPAADTAGNPKPDTVVPEEAWEPPTELRAGSVAGGSSGGTANRAPAGTTVAAPGLGSLPYFGFHKIELADDTVMQVNLANGNLLITAADESIAAPGIGLRSDRFYNGLAALDGEFGGGWSSSLSPESIGLRGPAATATPTTQEFWGPSGFRVTFTWNGTKYVAAAGFDATLTRAATIPANSYDTYYTLTYNSTGEKLLFNTSGWLLADLDKNGIGFDYSYPNDGQVSLVATDTAGRQLYMYASADGSRWTRIADSAGRETSYEQNSAGQLIKVTKPDGEVNQYTYDSTGRLATITLGANATDPTITLGYNTTHRVTSITQTTTTGTGTTAGPNAVTTFTYAAGSTKVKDARNNESTFAIDTTGRITSATDPLGRKRAQTWTANSDVATSTDAFASTSTPGNVTTLSYDALGNQTGATLPTGAAASAVYAQGTGCPAGGTGNPYLAKCSKDAAGNTTGFTYDAAGNLTQAADTTTGGTGAVTAKYTYDTVNRTVCGGFAGQICTSTSGINGVTSYQYDAEGNLTTVTPPAPLGATTYTYDGLGRALTVTDGNGDTTSYAYDAADRVASTTSDGGRLFEQWYNPDGTLEAICDYDAECVMYGSDSQGRTLFADHYLITPTGSPESSWENYTYDLVGNITILATSVSGTSTSTYDAANQLVKLQQPGGTCPATGNPAANSGCVTFAYNANGAETNRILPGGARIDTTRDAAGRPTRITAKDATGVVAVDIGYSYTAPGTTGATGDRTTIQTRTAFKEQGITAGAITTYGYDSLSRVVSALEKSGTTTTASWTYAYDKAGNRTQQVRAGSTGSAAGTIAYTYNTAGQLTSATGQTTTWTYDGAGNQTRNGLTGATAAYGDLGDTLTTVLGGTTNSNSYAGVGNTTRLTGNGPAANRAFTYSAVGLDSMTTDSSVHKYSTTPAGTSVGYTHSTYYAGNTPYYFVADHLGSVVGMFNSVGAYEGGYSYSPYGETRAQSMNAGLTNNTQRYIGGYLENATTYKLGARFYDSTTGRFTQMDPSGQEANPYAYAGCNPVNAKDPSGLLPSVSDLVALGWGRVAAAHCIAIAQVRGQAQVFIYGATVAGGIAAITGLGAGPFAVLAGSLGLGTLVSQRYSDAYCG</sequence>
<gene>
    <name evidence="3" type="ORF">B0I08_10759</name>
</gene>
<dbReference type="OrthoDB" id="166951at2"/>
<dbReference type="Pfam" id="PF20148">
    <property type="entry name" value="DUF6531"/>
    <property type="match status" value="1"/>
</dbReference>
<dbReference type="RefSeq" id="WP_106213659.1">
    <property type="nucleotide sequence ID" value="NZ_PVTL01000007.1"/>
</dbReference>
<dbReference type="NCBIfam" id="TIGR01643">
    <property type="entry name" value="YD_repeat_2x"/>
    <property type="match status" value="4"/>
</dbReference>
<dbReference type="Pfam" id="PF05593">
    <property type="entry name" value="RHS_repeat"/>
    <property type="match status" value="2"/>
</dbReference>
<dbReference type="PANTHER" id="PTHR32305">
    <property type="match status" value="1"/>
</dbReference>
<evidence type="ECO:0000313" key="3">
    <source>
        <dbReference type="EMBL" id="PRY67166.1"/>
    </source>
</evidence>
<dbReference type="AlphaFoldDB" id="A0A2T0VAE4"/>
<organism evidence="3 4">
    <name type="scientific">Glaciihabitans tibetensis</name>
    <dbReference type="NCBI Taxonomy" id="1266600"/>
    <lineage>
        <taxon>Bacteria</taxon>
        <taxon>Bacillati</taxon>
        <taxon>Actinomycetota</taxon>
        <taxon>Actinomycetes</taxon>
        <taxon>Micrococcales</taxon>
        <taxon>Microbacteriaceae</taxon>
        <taxon>Glaciihabitans</taxon>
    </lineage>
</organism>
<feature type="domain" description="DUF6531" evidence="2">
    <location>
        <begin position="132"/>
        <end position="180"/>
    </location>
</feature>
<reference evidence="3 4" key="1">
    <citation type="submission" date="2018-03" db="EMBL/GenBank/DDBJ databases">
        <title>Genomic Encyclopedia of Type Strains, Phase III (KMG-III): the genomes of soil and plant-associated and newly described type strains.</title>
        <authorList>
            <person name="Whitman W."/>
        </authorList>
    </citation>
    <scope>NUCLEOTIDE SEQUENCE [LARGE SCALE GENOMIC DNA]</scope>
    <source>
        <strain evidence="3 4">CGMCC 1.12484</strain>
    </source>
</reference>
<comment type="caution">
    <text evidence="3">The sequence shown here is derived from an EMBL/GenBank/DDBJ whole genome shotgun (WGS) entry which is preliminary data.</text>
</comment>
<dbReference type="PANTHER" id="PTHR32305:SF15">
    <property type="entry name" value="PROTEIN RHSA-RELATED"/>
    <property type="match status" value="1"/>
</dbReference>
<feature type="chain" id="PRO_5039427349" evidence="1">
    <location>
        <begin position="29"/>
        <end position="1171"/>
    </location>
</feature>
<feature type="signal peptide" evidence="1">
    <location>
        <begin position="1"/>
        <end position="28"/>
    </location>
</feature>
<dbReference type="Gene3D" id="2.180.10.10">
    <property type="entry name" value="RHS repeat-associated core"/>
    <property type="match status" value="2"/>
</dbReference>
<dbReference type="NCBIfam" id="TIGR03696">
    <property type="entry name" value="Rhs_assc_core"/>
    <property type="match status" value="1"/>
</dbReference>
<keyword evidence="4" id="KW-1185">Reference proteome</keyword>